<dbReference type="InterPro" id="IPR016208">
    <property type="entry name" value="Ald_Oxase/xanthine_DH-like"/>
</dbReference>
<reference evidence="3" key="1">
    <citation type="journal article" date="2014" name="Front. Microbiol.">
        <title>High frequency of phylogenetically diverse reductive dehalogenase-homologous genes in deep subseafloor sedimentary metagenomes.</title>
        <authorList>
            <person name="Kawai M."/>
            <person name="Futagami T."/>
            <person name="Toyoda A."/>
            <person name="Takaki Y."/>
            <person name="Nishi S."/>
            <person name="Hori S."/>
            <person name="Arai W."/>
            <person name="Tsubouchi T."/>
            <person name="Morono Y."/>
            <person name="Uchiyama I."/>
            <person name="Ito T."/>
            <person name="Fujiyama A."/>
            <person name="Inagaki F."/>
            <person name="Takami H."/>
        </authorList>
    </citation>
    <scope>NUCLEOTIDE SEQUENCE</scope>
    <source>
        <strain evidence="3">Expedition CK06-06</strain>
    </source>
</reference>
<dbReference type="InterPro" id="IPR046867">
    <property type="entry name" value="AldOxase/xan_DH_MoCoBD2"/>
</dbReference>
<accession>X1BVC1</accession>
<protein>
    <recommendedName>
        <fullName evidence="2">Aldehyde oxidase/xanthine dehydrogenase second molybdopterin binding domain-containing protein</fullName>
    </recommendedName>
</protein>
<dbReference type="InterPro" id="IPR037165">
    <property type="entry name" value="AldOxase/xan_DH_Mopterin-bd_sf"/>
</dbReference>
<dbReference type="Pfam" id="PF20256">
    <property type="entry name" value="MoCoBD_2"/>
    <property type="match status" value="1"/>
</dbReference>
<organism evidence="3">
    <name type="scientific">marine sediment metagenome</name>
    <dbReference type="NCBI Taxonomy" id="412755"/>
    <lineage>
        <taxon>unclassified sequences</taxon>
        <taxon>metagenomes</taxon>
        <taxon>ecological metagenomes</taxon>
    </lineage>
</organism>
<proteinExistence type="predicted"/>
<dbReference type="Gene3D" id="3.30.365.10">
    <property type="entry name" value="Aldehyde oxidase/xanthine dehydrogenase, molybdopterin binding domain"/>
    <property type="match status" value="1"/>
</dbReference>
<keyword evidence="1" id="KW-0500">Molybdenum</keyword>
<dbReference type="GO" id="GO:0005506">
    <property type="term" value="F:iron ion binding"/>
    <property type="evidence" value="ECO:0007669"/>
    <property type="project" value="InterPro"/>
</dbReference>
<dbReference type="SUPFAM" id="SSF56003">
    <property type="entry name" value="Molybdenum cofactor-binding domain"/>
    <property type="match status" value="1"/>
</dbReference>
<dbReference type="GO" id="GO:0016491">
    <property type="term" value="F:oxidoreductase activity"/>
    <property type="evidence" value="ECO:0007669"/>
    <property type="project" value="InterPro"/>
</dbReference>
<feature type="domain" description="Aldehyde oxidase/xanthine dehydrogenase second molybdopterin binding" evidence="2">
    <location>
        <begin position="18"/>
        <end position="136"/>
    </location>
</feature>
<sequence>VAQTVDSVGLSECINQGADRINWWNREEIKKEKSTSTKKTGFGLVCLMQGSSIPYVDMAGAYAKMNEDGSFNLLVGATDIGTGSDTILAQIFAEGLSIDVSDVLVISSDTDLTPFDTGAYASSTTYLTGQACVNLAA</sequence>
<name>X1BVC1_9ZZZZ</name>
<dbReference type="AlphaFoldDB" id="X1BVC1"/>
<gene>
    <name evidence="3" type="ORF">S01H4_49374</name>
</gene>
<dbReference type="PANTHER" id="PTHR11908">
    <property type="entry name" value="XANTHINE DEHYDROGENASE"/>
    <property type="match status" value="1"/>
</dbReference>
<evidence type="ECO:0000259" key="2">
    <source>
        <dbReference type="Pfam" id="PF20256"/>
    </source>
</evidence>
<feature type="non-terminal residue" evidence="3">
    <location>
        <position position="1"/>
    </location>
</feature>
<dbReference type="EMBL" id="BART01027925">
    <property type="protein sequence ID" value="GAG98965.1"/>
    <property type="molecule type" value="Genomic_DNA"/>
</dbReference>
<evidence type="ECO:0000313" key="3">
    <source>
        <dbReference type="EMBL" id="GAG98965.1"/>
    </source>
</evidence>
<dbReference type="PANTHER" id="PTHR11908:SF132">
    <property type="entry name" value="ALDEHYDE OXIDASE 1-RELATED"/>
    <property type="match status" value="1"/>
</dbReference>
<evidence type="ECO:0000256" key="1">
    <source>
        <dbReference type="ARBA" id="ARBA00022505"/>
    </source>
</evidence>
<comment type="caution">
    <text evidence="3">The sequence shown here is derived from an EMBL/GenBank/DDBJ whole genome shotgun (WGS) entry which is preliminary data.</text>
</comment>